<dbReference type="PANTHER" id="PTHR30469">
    <property type="entry name" value="MULTIDRUG RESISTANCE PROTEIN MDTA"/>
    <property type="match status" value="1"/>
</dbReference>
<dbReference type="Pfam" id="PF25876">
    <property type="entry name" value="HH_MFP_RND"/>
    <property type="match status" value="1"/>
</dbReference>
<keyword evidence="5" id="KW-0472">Membrane</keyword>
<dbReference type="NCBIfam" id="TIGR01730">
    <property type="entry name" value="RND_mfp"/>
    <property type="match status" value="1"/>
</dbReference>
<dbReference type="SUPFAM" id="SSF111369">
    <property type="entry name" value="HlyD-like secretion proteins"/>
    <property type="match status" value="1"/>
</dbReference>
<dbReference type="Proteomes" id="UP000076852">
    <property type="component" value="Chromosome 2"/>
</dbReference>
<proteinExistence type="inferred from homology"/>
<sequence>MTEKTHASLAIPARETEGGHALPPRNREWKRAKIAIWIVLALLAVGALRTVIANVLQNRSVAETTQQNATQYVSVVSPTQTEGGGNTLLPGTLRGYVESPIYARSTGYLLHWYADIGARVKQGQLLADLDTPEIDQELAQALAQRQQTSSSLGLAKTSLERWQQLRQRDAVSQQELDERQSTYTQDIANLAAADANVQRLRQLESFKRIVAPFSGVVTQRNVDVGDLIDAGSGTSRALFALAQSDPLRVYVQLPQAYAQNVSVGQKVVVTQAELPGQQFHGTITHISGAIDVPTRSLQIEVTLPNPDDKLRPGAYVQVAVPAVAHAQLMVPGNALLFRAEGPRLAVVDAKGNVALRKIVIARDLGQSLEIESGIEANDRIIINPSDSIADGDHVQIAQPRKSGKGAS</sequence>
<feature type="domain" description="Multidrug resistance protein MdtA-like barrel-sandwich hybrid" evidence="7">
    <location>
        <begin position="102"/>
        <end position="236"/>
    </location>
</feature>
<evidence type="ECO:0000259" key="8">
    <source>
        <dbReference type="Pfam" id="PF25954"/>
    </source>
</evidence>
<evidence type="ECO:0000259" key="7">
    <source>
        <dbReference type="Pfam" id="PF25917"/>
    </source>
</evidence>
<dbReference type="FunFam" id="2.40.30.170:FF:000010">
    <property type="entry name" value="Efflux RND transporter periplasmic adaptor subunit"/>
    <property type="match status" value="1"/>
</dbReference>
<dbReference type="EMBL" id="CP014579">
    <property type="protein sequence ID" value="ANB75358.1"/>
    <property type="molecule type" value="Genomic_DNA"/>
</dbReference>
<dbReference type="AlphaFoldDB" id="A0A160FRZ6"/>
<dbReference type="Gene3D" id="1.10.287.470">
    <property type="entry name" value="Helix hairpin bin"/>
    <property type="match status" value="1"/>
</dbReference>
<feature type="region of interest" description="Disordered" evidence="4">
    <location>
        <begin position="1"/>
        <end position="24"/>
    </location>
</feature>
<evidence type="ECO:0000256" key="4">
    <source>
        <dbReference type="SAM" id="MobiDB-lite"/>
    </source>
</evidence>
<dbReference type="PANTHER" id="PTHR30469:SF37">
    <property type="entry name" value="RAGD PROTEIN"/>
    <property type="match status" value="1"/>
</dbReference>
<dbReference type="InterPro" id="IPR058792">
    <property type="entry name" value="Beta-barrel_RND_2"/>
</dbReference>
<evidence type="ECO:0000256" key="5">
    <source>
        <dbReference type="SAM" id="Phobius"/>
    </source>
</evidence>
<name>A0A160FRZ6_9BURK</name>
<reference evidence="10 11" key="1">
    <citation type="journal article" date="2016" name="Gene">
        <title>PacBio SMRT assembly of a complex multi-replicon genome reveals chlorocatechol degradative operon in a region of genome plasticity.</title>
        <authorList>
            <person name="Ricker N."/>
            <person name="Shen S.Y."/>
            <person name="Goordial J."/>
            <person name="Jin S."/>
            <person name="Fulthorpe R.R."/>
        </authorList>
    </citation>
    <scope>NUCLEOTIDE SEQUENCE [LARGE SCALE GENOMIC DNA]</scope>
    <source>
        <strain evidence="10 11">OLGA172</strain>
    </source>
</reference>
<evidence type="ECO:0000259" key="6">
    <source>
        <dbReference type="Pfam" id="PF25876"/>
    </source>
</evidence>
<dbReference type="InterPro" id="IPR058624">
    <property type="entry name" value="MdtA-like_HH"/>
</dbReference>
<dbReference type="GO" id="GO:0015562">
    <property type="term" value="F:efflux transmembrane transporter activity"/>
    <property type="evidence" value="ECO:0007669"/>
    <property type="project" value="TreeGrafter"/>
</dbReference>
<accession>A0A160FRZ6</accession>
<keyword evidence="5" id="KW-1133">Transmembrane helix</keyword>
<keyword evidence="11" id="KW-1185">Reference proteome</keyword>
<dbReference type="InterPro" id="IPR058625">
    <property type="entry name" value="MdtA-like_BSH"/>
</dbReference>
<dbReference type="Pfam" id="PF25967">
    <property type="entry name" value="RND-MFP_C"/>
    <property type="match status" value="1"/>
</dbReference>
<dbReference type="KEGG" id="buz:AYM40_23550"/>
<dbReference type="InterPro" id="IPR058627">
    <property type="entry name" value="MdtA-like_C"/>
</dbReference>
<feature type="domain" description="CusB-like beta-barrel" evidence="8">
    <location>
        <begin position="250"/>
        <end position="320"/>
    </location>
</feature>
<evidence type="ECO:0000256" key="3">
    <source>
        <dbReference type="ARBA" id="ARBA00022448"/>
    </source>
</evidence>
<feature type="domain" description="Multidrug resistance protein MdtA-like alpha-helical hairpin" evidence="6">
    <location>
        <begin position="137"/>
        <end position="198"/>
    </location>
</feature>
<feature type="transmembrane region" description="Helical" evidence="5">
    <location>
        <begin position="34"/>
        <end position="56"/>
    </location>
</feature>
<keyword evidence="5" id="KW-0812">Transmembrane</keyword>
<comment type="subcellular location">
    <subcellularLocation>
        <location evidence="1">Cell envelope</location>
    </subcellularLocation>
</comment>
<dbReference type="RefSeq" id="WP_063498645.1">
    <property type="nucleotide sequence ID" value="NZ_CP014579.1"/>
</dbReference>
<dbReference type="InterPro" id="IPR006143">
    <property type="entry name" value="RND_pump_MFP"/>
</dbReference>
<dbReference type="OrthoDB" id="9806939at2"/>
<dbReference type="Pfam" id="PF25917">
    <property type="entry name" value="BSH_RND"/>
    <property type="match status" value="1"/>
</dbReference>
<evidence type="ECO:0000256" key="1">
    <source>
        <dbReference type="ARBA" id="ARBA00004196"/>
    </source>
</evidence>
<feature type="domain" description="Multidrug resistance protein MdtA-like C-terminal permuted SH3" evidence="9">
    <location>
        <begin position="328"/>
        <end position="383"/>
    </location>
</feature>
<protein>
    <submittedName>
        <fullName evidence="10">Efflux transporter periplasmic adaptor subunit</fullName>
    </submittedName>
</protein>
<comment type="similarity">
    <text evidence="2">Belongs to the membrane fusion protein (MFP) (TC 8.A.1) family.</text>
</comment>
<gene>
    <name evidence="10" type="ORF">AYM40_23550</name>
</gene>
<dbReference type="STRING" id="1804984.AYM40_23550"/>
<dbReference type="Pfam" id="PF25954">
    <property type="entry name" value="Beta-barrel_RND_2"/>
    <property type="match status" value="1"/>
</dbReference>
<evidence type="ECO:0000313" key="11">
    <source>
        <dbReference type="Proteomes" id="UP000076852"/>
    </source>
</evidence>
<evidence type="ECO:0000256" key="2">
    <source>
        <dbReference type="ARBA" id="ARBA00009477"/>
    </source>
</evidence>
<keyword evidence="3" id="KW-0813">Transport</keyword>
<dbReference type="GO" id="GO:1990281">
    <property type="term" value="C:efflux pump complex"/>
    <property type="evidence" value="ECO:0007669"/>
    <property type="project" value="TreeGrafter"/>
</dbReference>
<dbReference type="Gene3D" id="2.40.30.170">
    <property type="match status" value="1"/>
</dbReference>
<organism evidence="10 11">
    <name type="scientific">Paraburkholderia phytofirmans OLGA172</name>
    <dbReference type="NCBI Taxonomy" id="1417228"/>
    <lineage>
        <taxon>Bacteria</taxon>
        <taxon>Pseudomonadati</taxon>
        <taxon>Pseudomonadota</taxon>
        <taxon>Betaproteobacteria</taxon>
        <taxon>Burkholderiales</taxon>
        <taxon>Burkholderiaceae</taxon>
        <taxon>Paraburkholderia</taxon>
    </lineage>
</organism>
<evidence type="ECO:0000313" key="10">
    <source>
        <dbReference type="EMBL" id="ANB75358.1"/>
    </source>
</evidence>
<evidence type="ECO:0000259" key="9">
    <source>
        <dbReference type="Pfam" id="PF25967"/>
    </source>
</evidence>
<dbReference type="Gene3D" id="2.40.50.100">
    <property type="match status" value="1"/>
</dbReference>
<dbReference type="Gene3D" id="2.40.420.20">
    <property type="match status" value="1"/>
</dbReference>